<gene>
    <name evidence="2" type="ORF">KDW93_20575</name>
</gene>
<feature type="domain" description="CdiI immunity protein" evidence="1">
    <location>
        <begin position="7"/>
        <end position="92"/>
    </location>
</feature>
<dbReference type="InterPro" id="IPR041129">
    <property type="entry name" value="CdiI_2"/>
</dbReference>
<dbReference type="Pfam" id="PF18593">
    <property type="entry name" value="CdiI_2"/>
    <property type="match status" value="1"/>
</dbReference>
<evidence type="ECO:0000259" key="1">
    <source>
        <dbReference type="Pfam" id="PF18593"/>
    </source>
</evidence>
<name>A0AA41JLA1_9BURK</name>
<evidence type="ECO:0000313" key="2">
    <source>
        <dbReference type="EMBL" id="MBR8131335.1"/>
    </source>
</evidence>
<accession>A0AA41JLA1</accession>
<dbReference type="RefSeq" id="WP_212080186.1">
    <property type="nucleotide sequence ID" value="NZ_JAGSVG010000019.1"/>
</dbReference>
<reference evidence="2" key="1">
    <citation type="submission" date="2021-04" db="EMBL/GenBank/DDBJ databases">
        <title>A collection of bacterial strains from the Burkholderia cepacia Research Laboratory and Repository.</title>
        <authorList>
            <person name="Lipuma J."/>
            <person name="Spilker T."/>
        </authorList>
    </citation>
    <scope>NUCLEOTIDE SEQUENCE</scope>
    <source>
        <strain evidence="2">AU36012</strain>
    </source>
</reference>
<proteinExistence type="predicted"/>
<comment type="caution">
    <text evidence="2">The sequence shown here is derived from an EMBL/GenBank/DDBJ whole genome shotgun (WGS) entry which is preliminary data.</text>
</comment>
<dbReference type="Proteomes" id="UP000682266">
    <property type="component" value="Unassembled WGS sequence"/>
</dbReference>
<sequence>MHEKHFELDQFISIYFGEDPDLFGNTIPEIIADYIGCSTPSDREKLIAQIDDFLARHPHDLDEAFDNTWAPQFSVRLWGHTARSFLDQVKNLLRQ</sequence>
<organism evidence="2 3">
    <name type="scientific">Burkholderia ambifaria</name>
    <dbReference type="NCBI Taxonomy" id="152480"/>
    <lineage>
        <taxon>Bacteria</taxon>
        <taxon>Pseudomonadati</taxon>
        <taxon>Pseudomonadota</taxon>
        <taxon>Betaproteobacteria</taxon>
        <taxon>Burkholderiales</taxon>
        <taxon>Burkholderiaceae</taxon>
        <taxon>Burkholderia</taxon>
        <taxon>Burkholderia cepacia complex</taxon>
    </lineage>
</organism>
<evidence type="ECO:0000313" key="3">
    <source>
        <dbReference type="Proteomes" id="UP000682266"/>
    </source>
</evidence>
<protein>
    <recommendedName>
        <fullName evidence="1">CdiI immunity protein domain-containing protein</fullName>
    </recommendedName>
</protein>
<dbReference type="AlphaFoldDB" id="A0AA41JLA1"/>
<dbReference type="EMBL" id="JAGSVG010000019">
    <property type="protein sequence ID" value="MBR8131335.1"/>
    <property type="molecule type" value="Genomic_DNA"/>
</dbReference>